<sequence length="203" mass="22666">MTRPGSLVEAGSAGGFFVEAALRAGIAAEGVEVSAAAARFARERLGVPVRHGFFESDVSSRLVDAVCAFHVLEHVEDPRVFLSAARERLAPRGWLALEVPNIASGAAGRLGQAWPGLQPRYHRWHFDPDSLIRLVTRSGFDVVRCDTAVFRYYMPVTYRLRHVRRLLPSDWRGTGSLRLTQPRRGDLLRLIARLPRGVRREES</sequence>
<evidence type="ECO:0000313" key="1">
    <source>
        <dbReference type="EMBL" id="GIG88504.1"/>
    </source>
</evidence>
<keyword evidence="2" id="KW-1185">Reference proteome</keyword>
<dbReference type="Proteomes" id="UP000646749">
    <property type="component" value="Unassembled WGS sequence"/>
</dbReference>
<dbReference type="PANTHER" id="PTHR43861:SF6">
    <property type="entry name" value="METHYLTRANSFERASE TYPE 11"/>
    <property type="match status" value="1"/>
</dbReference>
<evidence type="ECO:0000313" key="2">
    <source>
        <dbReference type="Proteomes" id="UP000646749"/>
    </source>
</evidence>
<dbReference type="Pfam" id="PF13489">
    <property type="entry name" value="Methyltransf_23"/>
    <property type="match status" value="1"/>
</dbReference>
<organism evidence="1 2">
    <name type="scientific">Plantactinospora endophytica</name>
    <dbReference type="NCBI Taxonomy" id="673535"/>
    <lineage>
        <taxon>Bacteria</taxon>
        <taxon>Bacillati</taxon>
        <taxon>Actinomycetota</taxon>
        <taxon>Actinomycetes</taxon>
        <taxon>Micromonosporales</taxon>
        <taxon>Micromonosporaceae</taxon>
        <taxon>Plantactinospora</taxon>
    </lineage>
</organism>
<gene>
    <name evidence="1" type="ORF">Pen02_34400</name>
</gene>
<name>A0ABQ4E1B6_9ACTN</name>
<proteinExistence type="predicted"/>
<dbReference type="Gene3D" id="3.40.50.150">
    <property type="entry name" value="Vaccinia Virus protein VP39"/>
    <property type="match status" value="1"/>
</dbReference>
<comment type="caution">
    <text evidence="1">The sequence shown here is derived from an EMBL/GenBank/DDBJ whole genome shotgun (WGS) entry which is preliminary data.</text>
</comment>
<reference evidence="1 2" key="1">
    <citation type="submission" date="2021-01" db="EMBL/GenBank/DDBJ databases">
        <title>Whole genome shotgun sequence of Plantactinospora endophytica NBRC 110450.</title>
        <authorList>
            <person name="Komaki H."/>
            <person name="Tamura T."/>
        </authorList>
    </citation>
    <scope>NUCLEOTIDE SEQUENCE [LARGE SCALE GENOMIC DNA]</scope>
    <source>
        <strain evidence="1 2">NBRC 110450</strain>
    </source>
</reference>
<accession>A0ABQ4E1B6</accession>
<dbReference type="PANTHER" id="PTHR43861">
    <property type="entry name" value="TRANS-ACONITATE 2-METHYLTRANSFERASE-RELATED"/>
    <property type="match status" value="1"/>
</dbReference>
<dbReference type="EMBL" id="BONW01000016">
    <property type="protein sequence ID" value="GIG88504.1"/>
    <property type="molecule type" value="Genomic_DNA"/>
</dbReference>
<evidence type="ECO:0008006" key="3">
    <source>
        <dbReference type="Google" id="ProtNLM"/>
    </source>
</evidence>
<dbReference type="InterPro" id="IPR029063">
    <property type="entry name" value="SAM-dependent_MTases_sf"/>
</dbReference>
<protein>
    <recommendedName>
        <fullName evidence="3">Class I SAM-dependent methyltransferase</fullName>
    </recommendedName>
</protein>
<dbReference type="SUPFAM" id="SSF53335">
    <property type="entry name" value="S-adenosyl-L-methionine-dependent methyltransferases"/>
    <property type="match status" value="1"/>
</dbReference>